<evidence type="ECO:0008006" key="4">
    <source>
        <dbReference type="Google" id="ProtNLM"/>
    </source>
</evidence>
<comment type="caution">
    <text evidence="2">The sequence shown here is derived from an EMBL/GenBank/DDBJ whole genome shotgun (WGS) entry which is preliminary data.</text>
</comment>
<feature type="transmembrane region" description="Helical" evidence="1">
    <location>
        <begin position="155"/>
        <end position="174"/>
    </location>
</feature>
<feature type="transmembrane region" description="Helical" evidence="1">
    <location>
        <begin position="366"/>
        <end position="384"/>
    </location>
</feature>
<keyword evidence="1" id="KW-0472">Membrane</keyword>
<feature type="transmembrane region" description="Helical" evidence="1">
    <location>
        <begin position="254"/>
        <end position="278"/>
    </location>
</feature>
<dbReference type="EMBL" id="JBINXB010000003">
    <property type="protein sequence ID" value="MFH6565052.1"/>
    <property type="molecule type" value="Genomic_DNA"/>
</dbReference>
<keyword evidence="1" id="KW-0812">Transmembrane</keyword>
<keyword evidence="3" id="KW-1185">Reference proteome</keyword>
<dbReference type="Proteomes" id="UP001609821">
    <property type="component" value="Unassembled WGS sequence"/>
</dbReference>
<sequence length="425" mass="47186">MRYERFMRRSLVPLITSRIMPYCGITLLLALVAHKHASDLALISYVLAIFSVVAVMLSMSLGVTGNLIAEHSDDDQEKTHLFRGGFSVSLVMAVVSLLIGFVILELIADLPGAQMNIDKVHSLAVIYLGAIPLLVINTFLHFFHEANGDARVCSIIRLGATVCSGLYVGLASFAAGVENFIYWAMGYFLFGEALLLLCLLWLSWKRNFDFCPMYCKRTVRNVIRLGFPIAFGLAGQKLYFYLLNERLAAEASALVAQLSVYMSVVGLFMIPVVAYCQAHSLYISRHVEQRLTSYGKGQLGLLMLIVLLLCALLVVGHSLFFWLGEKIVAFNRDAFISVGYLLVSGSVLSLSTSHLRGLRDTLAPQLMMNLVMLSVLVPIIYFVSSEAADIHFYLRLQSAGLFTGFILLQLRIWHMHVKTVKPATV</sequence>
<evidence type="ECO:0000313" key="3">
    <source>
        <dbReference type="Proteomes" id="UP001609821"/>
    </source>
</evidence>
<proteinExistence type="predicted"/>
<name>A0ABW7LTM6_9PSED</name>
<feature type="transmembrane region" description="Helical" evidence="1">
    <location>
        <begin position="124"/>
        <end position="143"/>
    </location>
</feature>
<keyword evidence="1" id="KW-1133">Transmembrane helix</keyword>
<organism evidence="2 3">
    <name type="scientific">Pseudomonas kulmbachensis</name>
    <dbReference type="NCBI Taxonomy" id="3043408"/>
    <lineage>
        <taxon>Bacteria</taxon>
        <taxon>Pseudomonadati</taxon>
        <taxon>Pseudomonadota</taxon>
        <taxon>Gammaproteobacteria</taxon>
        <taxon>Pseudomonadales</taxon>
        <taxon>Pseudomonadaceae</taxon>
        <taxon>Pseudomonas</taxon>
    </lineage>
</organism>
<feature type="transmembrane region" description="Helical" evidence="1">
    <location>
        <begin position="390"/>
        <end position="408"/>
    </location>
</feature>
<dbReference type="RefSeq" id="WP_395246606.1">
    <property type="nucleotide sequence ID" value="NZ_JBINXB010000003.1"/>
</dbReference>
<feature type="transmembrane region" description="Helical" evidence="1">
    <location>
        <begin position="47"/>
        <end position="69"/>
    </location>
</feature>
<feature type="transmembrane region" description="Helical" evidence="1">
    <location>
        <begin position="222"/>
        <end position="242"/>
    </location>
</feature>
<evidence type="ECO:0000313" key="2">
    <source>
        <dbReference type="EMBL" id="MFH6565052.1"/>
    </source>
</evidence>
<accession>A0ABW7LTM6</accession>
<feature type="transmembrane region" description="Helical" evidence="1">
    <location>
        <begin position="180"/>
        <end position="202"/>
    </location>
</feature>
<gene>
    <name evidence="2" type="ORF">ACHMWK_03520</name>
</gene>
<reference evidence="2 3" key="1">
    <citation type="submission" date="2024-10" db="EMBL/GenBank/DDBJ databases">
        <title>Aeromonas and Pseudomonas from the Cagarras Archipelago, Rio de Janeiro, Brazil.</title>
        <authorList>
            <person name="Canellas A.L.B."/>
            <person name="Laport M.S."/>
        </authorList>
    </citation>
    <scope>NUCLEOTIDE SEQUENCE [LARGE SCALE GENOMIC DNA]</scope>
    <source>
        <strain evidence="2 3">CPF-4</strain>
    </source>
</reference>
<evidence type="ECO:0000256" key="1">
    <source>
        <dbReference type="SAM" id="Phobius"/>
    </source>
</evidence>
<protein>
    <recommendedName>
        <fullName evidence="4">Na+-driven multidrug efflux pump</fullName>
    </recommendedName>
</protein>
<feature type="transmembrane region" description="Helical" evidence="1">
    <location>
        <begin position="299"/>
        <end position="322"/>
    </location>
</feature>
<feature type="transmembrane region" description="Helical" evidence="1">
    <location>
        <begin position="81"/>
        <end position="104"/>
    </location>
</feature>